<organism evidence="2 3">
    <name type="scientific">Delftia deserti</name>
    <dbReference type="NCBI Taxonomy" id="1651218"/>
    <lineage>
        <taxon>Bacteria</taxon>
        <taxon>Pseudomonadati</taxon>
        <taxon>Pseudomonadota</taxon>
        <taxon>Betaproteobacteria</taxon>
        <taxon>Burkholderiales</taxon>
        <taxon>Comamonadaceae</taxon>
        <taxon>Delftia</taxon>
    </lineage>
</organism>
<proteinExistence type="predicted"/>
<evidence type="ECO:0000313" key="2">
    <source>
        <dbReference type="EMBL" id="MFD2319622.1"/>
    </source>
</evidence>
<evidence type="ECO:0000256" key="1">
    <source>
        <dbReference type="SAM" id="MobiDB-lite"/>
    </source>
</evidence>
<accession>A0ABW5EN93</accession>
<evidence type="ECO:0000313" key="3">
    <source>
        <dbReference type="Proteomes" id="UP001597287"/>
    </source>
</evidence>
<dbReference type="EMBL" id="JBHUIG010000013">
    <property type="protein sequence ID" value="MFD2319622.1"/>
    <property type="molecule type" value="Genomic_DNA"/>
</dbReference>
<feature type="region of interest" description="Disordered" evidence="1">
    <location>
        <begin position="74"/>
        <end position="95"/>
    </location>
</feature>
<name>A0ABW5EN93_9BURK</name>
<keyword evidence="3" id="KW-1185">Reference proteome</keyword>
<feature type="compositionally biased region" description="Low complexity" evidence="1">
    <location>
        <begin position="79"/>
        <end position="88"/>
    </location>
</feature>
<reference evidence="3" key="1">
    <citation type="journal article" date="2019" name="Int. J. Syst. Evol. Microbiol.">
        <title>The Global Catalogue of Microorganisms (GCM) 10K type strain sequencing project: providing services to taxonomists for standard genome sequencing and annotation.</title>
        <authorList>
            <consortium name="The Broad Institute Genomics Platform"/>
            <consortium name="The Broad Institute Genome Sequencing Center for Infectious Disease"/>
            <person name="Wu L."/>
            <person name="Ma J."/>
        </authorList>
    </citation>
    <scope>NUCLEOTIDE SEQUENCE [LARGE SCALE GENOMIC DNA]</scope>
    <source>
        <strain evidence="3">CCUG 62793</strain>
    </source>
</reference>
<protein>
    <submittedName>
        <fullName evidence="2">Uncharacterized protein</fullName>
    </submittedName>
</protein>
<dbReference type="Proteomes" id="UP001597287">
    <property type="component" value="Unassembled WGS sequence"/>
</dbReference>
<gene>
    <name evidence="2" type="ORF">ACFSPV_12955</name>
</gene>
<dbReference type="RefSeq" id="WP_380105773.1">
    <property type="nucleotide sequence ID" value="NZ_JBHSIH010000001.1"/>
</dbReference>
<comment type="caution">
    <text evidence="2">The sequence shown here is derived from an EMBL/GenBank/DDBJ whole genome shotgun (WGS) entry which is preliminary data.</text>
</comment>
<sequence length="95" mass="10252">MGARRYLSEMTAAQAAASIEAVLDKVSKDLDQISVLEWDSQPVRDMRNREQELHSALVVLRDLESNQGAFTLNARAQEAPAAPAAPAAETKGTTT</sequence>